<dbReference type="PROSITE" id="PS50862">
    <property type="entry name" value="AA_TRNA_LIGASE_II"/>
    <property type="match status" value="1"/>
</dbReference>
<evidence type="ECO:0000256" key="8">
    <source>
        <dbReference type="ARBA" id="ARBA00023146"/>
    </source>
</evidence>
<dbReference type="Pfam" id="PF00587">
    <property type="entry name" value="tRNA-synt_2b"/>
    <property type="match status" value="1"/>
</dbReference>
<sequence>MPLRMSTLFLRTLRDDPAEAEVASHKLLVRAGYIRRAAPGIYTWLPLGLRVKNKVEQIVREEMNAIGGQEVLFPALLPREPYETTGRWDDYGDNLFRLRDRKDADYLLAPTHEEMFTLLVKDHYSSYKDLPAYLYQIQTKYRDEARPRAGLLRMREFIMKDSYSFTVDEAGLDEAYAAHRSAYLKIFARLGLEVVPVQATAGAMGGSQSEEFLHPSPVGEDTFVESAGGFRANVEAVTTVVPEPLDYTNAPAAEVKDTPDSTTIATLVDVSNQLLPREDRAWEAADTLKCVVLTAVVDGGERRQFVVGVPGDRDVDLKRLEASVAQLLQVNGEPTLEPATEEDLRKHPGLVKGYIGPTDFSSGTARAFFGEESQTGLPFFVDPRIVAGTAWITGANSAQQHVFGLVAERDFTWDGVVEATEVRDGDPAPDGSGPLQTRRGMEMGHIFQLGRKYAEALDLKVLDENGKQVVVTMGSYGIGVTRAVAALAEAHHDEHGLAWPIAVAPAEVHIVATGKGDEILAAAEKLSSELESRGLEVLLDDRKKVSAGVKFSDSELLGVPLTVVVGRGLADGEVELKVRATGERRNVDVADAAEIIDDQLRSLR</sequence>
<dbReference type="PRINTS" id="PR01046">
    <property type="entry name" value="TRNASYNTHPRO"/>
</dbReference>
<evidence type="ECO:0000256" key="6">
    <source>
        <dbReference type="ARBA" id="ARBA00022840"/>
    </source>
</evidence>
<protein>
    <recommendedName>
        <fullName evidence="10">Proline--tRNA ligase</fullName>
        <ecNumber evidence="10">6.1.1.15</ecNumber>
    </recommendedName>
    <alternativeName>
        <fullName evidence="10">Prolyl-tRNA synthetase</fullName>
        <shortName evidence="10">ProRS</shortName>
    </alternativeName>
</protein>
<dbReference type="SUPFAM" id="SSF55681">
    <property type="entry name" value="Class II aaRS and biotin synthetases"/>
    <property type="match status" value="1"/>
</dbReference>
<evidence type="ECO:0000313" key="13">
    <source>
        <dbReference type="Proteomes" id="UP001219037"/>
    </source>
</evidence>
<dbReference type="HAMAP" id="MF_01569">
    <property type="entry name" value="Pro_tRNA_synth_type1"/>
    <property type="match status" value="1"/>
</dbReference>
<dbReference type="Pfam" id="PF03129">
    <property type="entry name" value="HGTP_anticodon"/>
    <property type="match status" value="1"/>
</dbReference>
<evidence type="ECO:0000256" key="10">
    <source>
        <dbReference type="HAMAP-Rule" id="MF_01569"/>
    </source>
</evidence>
<evidence type="ECO:0000256" key="5">
    <source>
        <dbReference type="ARBA" id="ARBA00022741"/>
    </source>
</evidence>
<accession>A0ABY8HAA4</accession>
<comment type="catalytic activity">
    <reaction evidence="9 10">
        <text>tRNA(Pro) + L-proline + ATP = L-prolyl-tRNA(Pro) + AMP + diphosphate</text>
        <dbReference type="Rhea" id="RHEA:14305"/>
        <dbReference type="Rhea" id="RHEA-COMP:9700"/>
        <dbReference type="Rhea" id="RHEA-COMP:9702"/>
        <dbReference type="ChEBI" id="CHEBI:30616"/>
        <dbReference type="ChEBI" id="CHEBI:33019"/>
        <dbReference type="ChEBI" id="CHEBI:60039"/>
        <dbReference type="ChEBI" id="CHEBI:78442"/>
        <dbReference type="ChEBI" id="CHEBI:78532"/>
        <dbReference type="ChEBI" id="CHEBI:456215"/>
        <dbReference type="EC" id="6.1.1.15"/>
    </reaction>
</comment>
<dbReference type="CDD" id="cd00861">
    <property type="entry name" value="ProRS_anticodon_short"/>
    <property type="match status" value="1"/>
</dbReference>
<evidence type="ECO:0000256" key="1">
    <source>
        <dbReference type="ARBA" id="ARBA00004496"/>
    </source>
</evidence>
<evidence type="ECO:0000256" key="3">
    <source>
        <dbReference type="ARBA" id="ARBA00022490"/>
    </source>
</evidence>
<dbReference type="InterPro" id="IPR036754">
    <property type="entry name" value="YbaK/aa-tRNA-synt-asso_dom_sf"/>
</dbReference>
<dbReference type="NCBIfam" id="TIGR00409">
    <property type="entry name" value="proS_fam_II"/>
    <property type="match status" value="1"/>
</dbReference>
<dbReference type="EC" id="6.1.1.15" evidence="10"/>
<comment type="domain">
    <text evidence="10">Consists of three domains: the N-terminal catalytic domain, the editing domain and the C-terminal anticodon-binding domain.</text>
</comment>
<dbReference type="CDD" id="cd00779">
    <property type="entry name" value="ProRS_core_prok"/>
    <property type="match status" value="1"/>
</dbReference>
<comment type="function">
    <text evidence="10">Catalyzes the attachment of proline to tRNA(Pro) in a two-step reaction: proline is first activated by ATP to form Pro-AMP and then transferred to the acceptor end of tRNA(Pro). As ProRS can inadvertently accommodate and process non-cognate amino acids such as alanine and cysteine, to avoid such errors it has two additional distinct editing activities against alanine. One activity is designated as 'pretransfer' editing and involves the tRNA(Pro)-independent hydrolysis of activated Ala-AMP. The other activity is designated 'posttransfer' editing and involves deacylation of mischarged Ala-tRNA(Pro). The misacylated Cys-tRNA(Pro) is not edited by ProRS.</text>
</comment>
<dbReference type="InterPro" id="IPR004500">
    <property type="entry name" value="Pro-tRNA-synth_IIa_bac-type"/>
</dbReference>
<dbReference type="InterPro" id="IPR044140">
    <property type="entry name" value="ProRS_anticodon_short"/>
</dbReference>
<organism evidence="12 13">
    <name type="scientific">Citricoccus muralis</name>
    <dbReference type="NCBI Taxonomy" id="169134"/>
    <lineage>
        <taxon>Bacteria</taxon>
        <taxon>Bacillati</taxon>
        <taxon>Actinomycetota</taxon>
        <taxon>Actinomycetes</taxon>
        <taxon>Micrococcales</taxon>
        <taxon>Micrococcaceae</taxon>
        <taxon>Citricoccus</taxon>
    </lineage>
</organism>
<evidence type="ECO:0000256" key="7">
    <source>
        <dbReference type="ARBA" id="ARBA00022917"/>
    </source>
</evidence>
<dbReference type="RefSeq" id="WP_278159222.1">
    <property type="nucleotide sequence ID" value="NZ_CP121252.1"/>
</dbReference>
<keyword evidence="7 10" id="KW-0648">Protein biosynthesis</keyword>
<dbReference type="Gene3D" id="3.40.50.800">
    <property type="entry name" value="Anticodon-binding domain"/>
    <property type="match status" value="1"/>
</dbReference>
<comment type="similarity">
    <text evidence="10">Belongs to the class-II aminoacyl-tRNA synthetase family. ProS type 1 subfamily.</text>
</comment>
<dbReference type="InterPro" id="IPR045864">
    <property type="entry name" value="aa-tRNA-synth_II/BPL/LPL"/>
</dbReference>
<keyword evidence="5 10" id="KW-0547">Nucleotide-binding</keyword>
<dbReference type="EMBL" id="CP121252">
    <property type="protein sequence ID" value="WFP17593.1"/>
    <property type="molecule type" value="Genomic_DNA"/>
</dbReference>
<dbReference type="InterPro" id="IPR036621">
    <property type="entry name" value="Anticodon-bd_dom_sf"/>
</dbReference>
<evidence type="ECO:0000256" key="2">
    <source>
        <dbReference type="ARBA" id="ARBA00011738"/>
    </source>
</evidence>
<evidence type="ECO:0000259" key="11">
    <source>
        <dbReference type="PROSITE" id="PS50862"/>
    </source>
</evidence>
<keyword evidence="6 10" id="KW-0067">ATP-binding</keyword>
<keyword evidence="8 10" id="KW-0030">Aminoacyl-tRNA synthetase</keyword>
<evidence type="ECO:0000256" key="9">
    <source>
        <dbReference type="ARBA" id="ARBA00047671"/>
    </source>
</evidence>
<keyword evidence="13" id="KW-1185">Reference proteome</keyword>
<comment type="subcellular location">
    <subcellularLocation>
        <location evidence="1 10">Cytoplasm</location>
    </subcellularLocation>
</comment>
<dbReference type="SUPFAM" id="SSF55826">
    <property type="entry name" value="YbaK/ProRS associated domain"/>
    <property type="match status" value="1"/>
</dbReference>
<dbReference type="InterPro" id="IPR006195">
    <property type="entry name" value="aa-tRNA-synth_II"/>
</dbReference>
<dbReference type="NCBIfam" id="NF006625">
    <property type="entry name" value="PRK09194.1"/>
    <property type="match status" value="1"/>
</dbReference>
<dbReference type="PANTHER" id="PTHR42753">
    <property type="entry name" value="MITOCHONDRIAL RIBOSOME PROTEIN L39/PROLYL-TRNA LIGASE FAMILY MEMBER"/>
    <property type="match status" value="1"/>
</dbReference>
<reference evidence="12 13" key="1">
    <citation type="submission" date="2023-04" db="EMBL/GenBank/DDBJ databases">
        <title>Funneling lignin-derived compounds into biodiesel using alkali-halophilic Citricoccus sp. P2.</title>
        <authorList>
            <person name="Luo C.-B."/>
        </authorList>
    </citation>
    <scope>NUCLEOTIDE SEQUENCE [LARGE SCALE GENOMIC DNA]</scope>
    <source>
        <strain evidence="12 13">P2</strain>
    </source>
</reference>
<dbReference type="InterPro" id="IPR007214">
    <property type="entry name" value="YbaK/aa-tRNA-synth-assoc-dom"/>
</dbReference>
<dbReference type="InterPro" id="IPR002316">
    <property type="entry name" value="Pro-tRNA-ligase_IIa"/>
</dbReference>
<dbReference type="GO" id="GO:0004827">
    <property type="term" value="F:proline-tRNA ligase activity"/>
    <property type="evidence" value="ECO:0007669"/>
    <property type="project" value="UniProtKB-EC"/>
</dbReference>
<dbReference type="InterPro" id="IPR023717">
    <property type="entry name" value="Pro-tRNA-Synthase_IIa_type1"/>
</dbReference>
<dbReference type="InterPro" id="IPR004154">
    <property type="entry name" value="Anticodon-bd"/>
</dbReference>
<keyword evidence="3 10" id="KW-0963">Cytoplasm</keyword>
<feature type="domain" description="Aminoacyl-transfer RNA synthetases class-II family profile" evidence="11">
    <location>
        <begin position="35"/>
        <end position="500"/>
    </location>
</feature>
<dbReference type="PANTHER" id="PTHR42753:SF2">
    <property type="entry name" value="PROLINE--TRNA LIGASE"/>
    <property type="match status" value="1"/>
</dbReference>
<dbReference type="InterPro" id="IPR033730">
    <property type="entry name" value="ProRS_core_prok"/>
</dbReference>
<name>A0ABY8HAA4_9MICC</name>
<proteinExistence type="inferred from homology"/>
<gene>
    <name evidence="10" type="primary">proS</name>
    <name evidence="12" type="ORF">P8192_05685</name>
</gene>
<evidence type="ECO:0000313" key="12">
    <source>
        <dbReference type="EMBL" id="WFP17593.1"/>
    </source>
</evidence>
<evidence type="ECO:0000256" key="4">
    <source>
        <dbReference type="ARBA" id="ARBA00022598"/>
    </source>
</evidence>
<dbReference type="InterPro" id="IPR002314">
    <property type="entry name" value="aa-tRNA-synt_IIb"/>
</dbReference>
<dbReference type="SUPFAM" id="SSF52954">
    <property type="entry name" value="Class II aaRS ABD-related"/>
    <property type="match status" value="1"/>
</dbReference>
<comment type="subunit">
    <text evidence="2 10">Homodimer.</text>
</comment>
<dbReference type="Proteomes" id="UP001219037">
    <property type="component" value="Chromosome"/>
</dbReference>
<keyword evidence="4 10" id="KW-0436">Ligase</keyword>
<dbReference type="InterPro" id="IPR050062">
    <property type="entry name" value="Pro-tRNA_synthetase"/>
</dbReference>
<dbReference type="Gene3D" id="3.30.930.10">
    <property type="entry name" value="Bira Bifunctional Protein, Domain 2"/>
    <property type="match status" value="2"/>
</dbReference>
<dbReference type="Pfam" id="PF04073">
    <property type="entry name" value="tRNA_edit"/>
    <property type="match status" value="1"/>
</dbReference>